<protein>
    <recommendedName>
        <fullName evidence="3">histidine kinase</fullName>
        <ecNumber evidence="3">2.7.13.3</ecNumber>
    </recommendedName>
</protein>
<evidence type="ECO:0000256" key="1">
    <source>
        <dbReference type="ARBA" id="ARBA00000085"/>
    </source>
</evidence>
<gene>
    <name evidence="15" type="ORF">SAMN05216271_2163</name>
</gene>
<comment type="catalytic activity">
    <reaction evidence="1">
        <text>ATP + protein L-histidine = ADP + protein N-phospho-L-histidine.</text>
        <dbReference type="EC" id="2.7.13.3"/>
    </reaction>
</comment>
<evidence type="ECO:0000256" key="11">
    <source>
        <dbReference type="SAM" id="Coils"/>
    </source>
</evidence>
<dbReference type="Pfam" id="PF00512">
    <property type="entry name" value="HisKA"/>
    <property type="match status" value="1"/>
</dbReference>
<dbReference type="PANTHER" id="PTHR45436">
    <property type="entry name" value="SENSOR HISTIDINE KINASE YKOH"/>
    <property type="match status" value="1"/>
</dbReference>
<dbReference type="Gene3D" id="3.30.565.10">
    <property type="entry name" value="Histidine kinase-like ATPase, C-terminal domain"/>
    <property type="match status" value="1"/>
</dbReference>
<dbReference type="GO" id="GO:0005886">
    <property type="term" value="C:plasma membrane"/>
    <property type="evidence" value="ECO:0007669"/>
    <property type="project" value="TreeGrafter"/>
</dbReference>
<evidence type="ECO:0000259" key="13">
    <source>
        <dbReference type="PROSITE" id="PS50109"/>
    </source>
</evidence>
<dbReference type="Pfam" id="PF02518">
    <property type="entry name" value="HATPase_c"/>
    <property type="match status" value="1"/>
</dbReference>
<feature type="transmembrane region" description="Helical" evidence="12">
    <location>
        <begin position="130"/>
        <end position="154"/>
    </location>
</feature>
<dbReference type="SUPFAM" id="SSF47384">
    <property type="entry name" value="Homodimeric domain of signal transducing histidine kinase"/>
    <property type="match status" value="1"/>
</dbReference>
<dbReference type="EC" id="2.7.13.3" evidence="3"/>
<dbReference type="SUPFAM" id="SSF55874">
    <property type="entry name" value="ATPase domain of HSP90 chaperone/DNA topoisomerase II/histidine kinase"/>
    <property type="match status" value="1"/>
</dbReference>
<dbReference type="SMART" id="SM00387">
    <property type="entry name" value="HATPase_c"/>
    <property type="match status" value="1"/>
</dbReference>
<dbReference type="PROSITE" id="PS50885">
    <property type="entry name" value="HAMP"/>
    <property type="match status" value="1"/>
</dbReference>
<feature type="domain" description="Histidine kinase" evidence="13">
    <location>
        <begin position="217"/>
        <end position="420"/>
    </location>
</feature>
<name>A0A1H1T3N2_9GAMM</name>
<evidence type="ECO:0000256" key="3">
    <source>
        <dbReference type="ARBA" id="ARBA00012438"/>
    </source>
</evidence>
<sequence>MNAKQPLVRRIVIAFTLMTLIVSGAFSLGIVAIVHFIEEHLVSQEMNEELDSILQKDLAKGLAPRLDLKTRLFASHMPGYEIPQSFIGLDEGFNELVNDKGAFYVFIRDTPQQRYLLVQEQAEFEARENALFAVVFAGFVLSVLAAWLLGWLMARTIIAPLTRLARQVRHRDQLLTLAPNLAPDYPDDEVGHLAAAFDETLGQLRNSLERERLFTSDVSHELRTPLMVIASSAELLEAATLEERQNRQLNRIKRATNEINELVETFLLLARANNTAQPLAGGASLAQVADEQARRWGSRFTEKQLHFELVTESPAAGVYHAGLLATVMSNLLRNALHYTEHGGVRLVLEADGFRVEDSGQGVPSDQQDSIFQPFVRGAQARGEGLGLGLSLVKRICAHQHWQVRLYSLPAGGSCFAVKLG</sequence>
<dbReference type="InterPro" id="IPR036890">
    <property type="entry name" value="HATPase_C_sf"/>
</dbReference>
<dbReference type="PRINTS" id="PR00344">
    <property type="entry name" value="BCTRLSENSOR"/>
</dbReference>
<dbReference type="InterPro" id="IPR003594">
    <property type="entry name" value="HATPase_dom"/>
</dbReference>
<feature type="transmembrane region" description="Helical" evidence="12">
    <location>
        <begin position="12"/>
        <end position="37"/>
    </location>
</feature>
<evidence type="ECO:0000313" key="15">
    <source>
        <dbReference type="EMBL" id="SDS54788.1"/>
    </source>
</evidence>
<accession>A0A1H1T3N2</accession>
<evidence type="ECO:0000256" key="8">
    <source>
        <dbReference type="ARBA" id="ARBA00022989"/>
    </source>
</evidence>
<evidence type="ECO:0000259" key="14">
    <source>
        <dbReference type="PROSITE" id="PS50885"/>
    </source>
</evidence>
<keyword evidence="7 15" id="KW-0418">Kinase</keyword>
<dbReference type="InterPro" id="IPR036097">
    <property type="entry name" value="HisK_dim/P_sf"/>
</dbReference>
<dbReference type="GO" id="GO:0000155">
    <property type="term" value="F:phosphorelay sensor kinase activity"/>
    <property type="evidence" value="ECO:0007669"/>
    <property type="project" value="InterPro"/>
</dbReference>
<dbReference type="Gene3D" id="1.10.287.130">
    <property type="match status" value="1"/>
</dbReference>
<evidence type="ECO:0000256" key="10">
    <source>
        <dbReference type="ARBA" id="ARBA00023136"/>
    </source>
</evidence>
<keyword evidence="10 12" id="KW-0472">Membrane</keyword>
<proteinExistence type="predicted"/>
<dbReference type="CDD" id="cd00082">
    <property type="entry name" value="HisKA"/>
    <property type="match status" value="1"/>
</dbReference>
<dbReference type="EMBL" id="LT629763">
    <property type="protein sequence ID" value="SDS54788.1"/>
    <property type="molecule type" value="Genomic_DNA"/>
</dbReference>
<dbReference type="RefSeq" id="WP_092286509.1">
    <property type="nucleotide sequence ID" value="NZ_LT629763.1"/>
</dbReference>
<dbReference type="SMART" id="SM00388">
    <property type="entry name" value="HisKA"/>
    <property type="match status" value="1"/>
</dbReference>
<evidence type="ECO:0000256" key="6">
    <source>
        <dbReference type="ARBA" id="ARBA00022692"/>
    </source>
</evidence>
<keyword evidence="11" id="KW-0175">Coiled coil</keyword>
<evidence type="ECO:0000256" key="5">
    <source>
        <dbReference type="ARBA" id="ARBA00022679"/>
    </source>
</evidence>
<dbReference type="STRING" id="472181.SAMN05216271_2163"/>
<dbReference type="InterPro" id="IPR050428">
    <property type="entry name" value="TCS_sensor_his_kinase"/>
</dbReference>
<dbReference type="SMART" id="SM00304">
    <property type="entry name" value="HAMP"/>
    <property type="match status" value="1"/>
</dbReference>
<dbReference type="Proteomes" id="UP000243413">
    <property type="component" value="Chromosome I"/>
</dbReference>
<comment type="subcellular location">
    <subcellularLocation>
        <location evidence="2">Membrane</location>
    </subcellularLocation>
</comment>
<feature type="domain" description="HAMP" evidence="14">
    <location>
        <begin position="155"/>
        <end position="209"/>
    </location>
</feature>
<dbReference type="OrthoDB" id="9121563at2"/>
<feature type="coiled-coil region" evidence="11">
    <location>
        <begin position="238"/>
        <end position="265"/>
    </location>
</feature>
<keyword evidence="9" id="KW-0902">Two-component regulatory system</keyword>
<evidence type="ECO:0000313" key="16">
    <source>
        <dbReference type="Proteomes" id="UP000243413"/>
    </source>
</evidence>
<evidence type="ECO:0000256" key="12">
    <source>
        <dbReference type="SAM" id="Phobius"/>
    </source>
</evidence>
<evidence type="ECO:0000256" key="7">
    <source>
        <dbReference type="ARBA" id="ARBA00022777"/>
    </source>
</evidence>
<dbReference type="Gene3D" id="6.10.340.10">
    <property type="match status" value="1"/>
</dbReference>
<keyword evidence="8 12" id="KW-1133">Transmembrane helix</keyword>
<dbReference type="InterPro" id="IPR003661">
    <property type="entry name" value="HisK_dim/P_dom"/>
</dbReference>
<dbReference type="InterPro" id="IPR003660">
    <property type="entry name" value="HAMP_dom"/>
</dbReference>
<dbReference type="PANTHER" id="PTHR45436:SF16">
    <property type="entry name" value="HISTIDINE KINASE"/>
    <property type="match status" value="1"/>
</dbReference>
<dbReference type="InterPro" id="IPR004358">
    <property type="entry name" value="Sig_transdc_His_kin-like_C"/>
</dbReference>
<dbReference type="InterPro" id="IPR005467">
    <property type="entry name" value="His_kinase_dom"/>
</dbReference>
<dbReference type="Pfam" id="PF00672">
    <property type="entry name" value="HAMP"/>
    <property type="match status" value="1"/>
</dbReference>
<evidence type="ECO:0000256" key="9">
    <source>
        <dbReference type="ARBA" id="ARBA00023012"/>
    </source>
</evidence>
<organism evidence="15 16">
    <name type="scientific">Halopseudomonas sabulinigri</name>
    <dbReference type="NCBI Taxonomy" id="472181"/>
    <lineage>
        <taxon>Bacteria</taxon>
        <taxon>Pseudomonadati</taxon>
        <taxon>Pseudomonadota</taxon>
        <taxon>Gammaproteobacteria</taxon>
        <taxon>Pseudomonadales</taxon>
        <taxon>Pseudomonadaceae</taxon>
        <taxon>Halopseudomonas</taxon>
    </lineage>
</organism>
<keyword evidence="5" id="KW-0808">Transferase</keyword>
<dbReference type="AlphaFoldDB" id="A0A1H1T3N2"/>
<reference evidence="16" key="1">
    <citation type="submission" date="2016-10" db="EMBL/GenBank/DDBJ databases">
        <authorList>
            <person name="Varghese N."/>
            <person name="Submissions S."/>
        </authorList>
    </citation>
    <scope>NUCLEOTIDE SEQUENCE [LARGE SCALE GENOMIC DNA]</scope>
    <source>
        <strain evidence="16">JCM 14963</strain>
    </source>
</reference>
<dbReference type="PROSITE" id="PS50109">
    <property type="entry name" value="HIS_KIN"/>
    <property type="match status" value="1"/>
</dbReference>
<evidence type="ECO:0000256" key="4">
    <source>
        <dbReference type="ARBA" id="ARBA00022553"/>
    </source>
</evidence>
<keyword evidence="6 12" id="KW-0812">Transmembrane</keyword>
<evidence type="ECO:0000256" key="2">
    <source>
        <dbReference type="ARBA" id="ARBA00004370"/>
    </source>
</evidence>
<keyword evidence="4" id="KW-0597">Phosphoprotein</keyword>